<proteinExistence type="predicted"/>
<dbReference type="AlphaFoldDB" id="A0AAD7RCJ9"/>
<dbReference type="EMBL" id="JAINUG010000339">
    <property type="protein sequence ID" value="KAJ8377791.1"/>
    <property type="molecule type" value="Genomic_DNA"/>
</dbReference>
<reference evidence="4" key="1">
    <citation type="journal article" date="2023" name="Science">
        <title>Genome structures resolve the early diversification of teleost fishes.</title>
        <authorList>
            <person name="Parey E."/>
            <person name="Louis A."/>
            <person name="Montfort J."/>
            <person name="Bouchez O."/>
            <person name="Roques C."/>
            <person name="Iampietro C."/>
            <person name="Lluch J."/>
            <person name="Castinel A."/>
            <person name="Donnadieu C."/>
            <person name="Desvignes T."/>
            <person name="Floi Bucao C."/>
            <person name="Jouanno E."/>
            <person name="Wen M."/>
            <person name="Mejri S."/>
            <person name="Dirks R."/>
            <person name="Jansen H."/>
            <person name="Henkel C."/>
            <person name="Chen W.J."/>
            <person name="Zahm M."/>
            <person name="Cabau C."/>
            <person name="Klopp C."/>
            <person name="Thompson A.W."/>
            <person name="Robinson-Rechavi M."/>
            <person name="Braasch I."/>
            <person name="Lecointre G."/>
            <person name="Bobe J."/>
            <person name="Postlethwait J.H."/>
            <person name="Berthelot C."/>
            <person name="Roest Crollius H."/>
            <person name="Guiguen Y."/>
        </authorList>
    </citation>
    <scope>NUCLEOTIDE SEQUENCE</scope>
    <source>
        <strain evidence="4">NC1722</strain>
    </source>
</reference>
<evidence type="ECO:0000256" key="2">
    <source>
        <dbReference type="ARBA" id="ARBA00023030"/>
    </source>
</evidence>
<dbReference type="Gene3D" id="2.10.90.10">
    <property type="entry name" value="Cystine-knot cytokines"/>
    <property type="match status" value="1"/>
</dbReference>
<evidence type="ECO:0000313" key="4">
    <source>
        <dbReference type="EMBL" id="KAJ8377791.1"/>
    </source>
</evidence>
<evidence type="ECO:0000256" key="1">
    <source>
        <dbReference type="ARBA" id="ARBA00022729"/>
    </source>
</evidence>
<evidence type="ECO:0000256" key="3">
    <source>
        <dbReference type="ARBA" id="ARBA00023157"/>
    </source>
</evidence>
<evidence type="ECO:0000313" key="5">
    <source>
        <dbReference type="Proteomes" id="UP001221898"/>
    </source>
</evidence>
<keyword evidence="2" id="KW-0339">Growth factor</keyword>
<protein>
    <submittedName>
        <fullName evidence="4">Uncharacterized protein</fullName>
    </submittedName>
</protein>
<keyword evidence="5" id="KW-1185">Reference proteome</keyword>
<dbReference type="Proteomes" id="UP001221898">
    <property type="component" value="Unassembled WGS sequence"/>
</dbReference>
<name>A0AAD7RCJ9_9TELE</name>
<gene>
    <name evidence="4" type="ORF">AAFF_G00251100</name>
</gene>
<keyword evidence="1" id="KW-0732">Signal</keyword>
<dbReference type="GO" id="GO:0030116">
    <property type="term" value="F:glial cell-derived neurotrophic factor receptor binding"/>
    <property type="evidence" value="ECO:0007669"/>
    <property type="project" value="InterPro"/>
</dbReference>
<dbReference type="GO" id="GO:0030971">
    <property type="term" value="F:receptor tyrosine kinase binding"/>
    <property type="evidence" value="ECO:0007669"/>
    <property type="project" value="InterPro"/>
</dbReference>
<dbReference type="GO" id="GO:0008083">
    <property type="term" value="F:growth factor activity"/>
    <property type="evidence" value="ECO:0007669"/>
    <property type="project" value="UniProtKB-KW"/>
</dbReference>
<comment type="caution">
    <text evidence="4">The sequence shown here is derived from an EMBL/GenBank/DDBJ whole genome shotgun (WGS) entry which is preliminary data.</text>
</comment>
<dbReference type="SUPFAM" id="SSF57501">
    <property type="entry name" value="Cystine-knot cytokines"/>
    <property type="match status" value="1"/>
</dbReference>
<dbReference type="InterPro" id="IPR043401">
    <property type="entry name" value="GDNF_fam"/>
</dbReference>
<keyword evidence="3" id="KW-1015">Disulfide bond</keyword>
<dbReference type="PANTHER" id="PTHR12173">
    <property type="entry name" value="GDNF SUBFAMILY OF TGF-BETA FAMILY"/>
    <property type="match status" value="1"/>
</dbReference>
<sequence>MLQSFTEGELRQVMGALRTLLQAQRTYDLTLGHILSAGLLEHRAQHAPCCRPLLYEDHFSFLGDNDRYYTIHELSAQECGCV</sequence>
<organism evidence="4 5">
    <name type="scientific">Aldrovandia affinis</name>
    <dbReference type="NCBI Taxonomy" id="143900"/>
    <lineage>
        <taxon>Eukaryota</taxon>
        <taxon>Metazoa</taxon>
        <taxon>Chordata</taxon>
        <taxon>Craniata</taxon>
        <taxon>Vertebrata</taxon>
        <taxon>Euteleostomi</taxon>
        <taxon>Actinopterygii</taxon>
        <taxon>Neopterygii</taxon>
        <taxon>Teleostei</taxon>
        <taxon>Notacanthiformes</taxon>
        <taxon>Halosauridae</taxon>
        <taxon>Aldrovandia</taxon>
    </lineage>
</organism>
<dbReference type="InterPro" id="IPR029034">
    <property type="entry name" value="Cystine-knot_cytokine"/>
</dbReference>
<accession>A0AAD7RCJ9</accession>